<dbReference type="Pfam" id="PF14907">
    <property type="entry name" value="NTP_transf_5"/>
    <property type="match status" value="1"/>
</dbReference>
<dbReference type="Proteomes" id="UP000287866">
    <property type="component" value="Unassembled WGS sequence"/>
</dbReference>
<dbReference type="RefSeq" id="WP_165566625.1">
    <property type="nucleotide sequence ID" value="NZ_SAYU02000038.1"/>
</dbReference>
<accession>A0A8T6R5C7</accession>
<comment type="caution">
    <text evidence="1">The sequence shown here is derived from an EMBL/GenBank/DDBJ whole genome shotgun (WGS) entry which is preliminary data.</text>
</comment>
<dbReference type="EMBL" id="SAYU02000038">
    <property type="protein sequence ID" value="NHA68793.1"/>
    <property type="molecule type" value="Genomic_DNA"/>
</dbReference>
<dbReference type="AlphaFoldDB" id="A0A8T6R5C7"/>
<name>A0A8T6R5C7_9MICO</name>
<reference evidence="1" key="1">
    <citation type="submission" date="2020-03" db="EMBL/GenBank/DDBJ databases">
        <title>Phycicoccus flavus sp. nov., a novel endophytic actinobacterium isolated from branch of Kandelia candel.</title>
        <authorList>
            <person name="Tuo L."/>
        </authorList>
    </citation>
    <scope>NUCLEOTIDE SEQUENCE</scope>
    <source>
        <strain evidence="1">CMS6Z-2</strain>
    </source>
</reference>
<keyword evidence="2" id="KW-1185">Reference proteome</keyword>
<dbReference type="InterPro" id="IPR039498">
    <property type="entry name" value="NTP_transf_5"/>
</dbReference>
<proteinExistence type="predicted"/>
<evidence type="ECO:0000313" key="1">
    <source>
        <dbReference type="EMBL" id="NHA68793.1"/>
    </source>
</evidence>
<organism evidence="1 2">
    <name type="scientific">Phycicoccus flavus</name>
    <dbReference type="NCBI Taxonomy" id="2502783"/>
    <lineage>
        <taxon>Bacteria</taxon>
        <taxon>Bacillati</taxon>
        <taxon>Actinomycetota</taxon>
        <taxon>Actinomycetes</taxon>
        <taxon>Micrococcales</taxon>
        <taxon>Intrasporangiaceae</taxon>
        <taxon>Phycicoccus</taxon>
    </lineage>
</organism>
<protein>
    <submittedName>
        <fullName evidence="1">Nucleotidyltransferase family protein</fullName>
    </submittedName>
</protein>
<evidence type="ECO:0000313" key="2">
    <source>
        <dbReference type="Proteomes" id="UP000287866"/>
    </source>
</evidence>
<sequence length="292" mass="31803">MSEAVTEGQLVPLRVRVELAHAAVQRLAESCGVDLLHVKGPAVDPGLRGHDGRGTDADVLVRPAHVRRFLAALHAHGWRTETTFGAGSAFDHAANLYHSSWGLLDVHRLFPGMDRDPAAAFEVLWAERVCRDLGHVPCPVPSPLGQSLLLLLHAARTRTGGVHPDVGPNWTLRTEDERRHLRTLAERTGATVGLAAATGELGVHAGSREAALWEVFAGDDDRLGEWRARWRSARGPAAKASVAVRSLGVNRYYLRQRLGREPRGADVALAFVHRLGTGTRALVVRGARRVRR</sequence>
<gene>
    <name evidence="1" type="ORF">EPD83_012145</name>
</gene>